<dbReference type="SUPFAM" id="SSF52058">
    <property type="entry name" value="L domain-like"/>
    <property type="match status" value="1"/>
</dbReference>
<feature type="repeat" description="ANK" evidence="3">
    <location>
        <begin position="505"/>
        <end position="537"/>
    </location>
</feature>
<organism evidence="6 7">
    <name type="scientific">Blepharisma stoltei</name>
    <dbReference type="NCBI Taxonomy" id="1481888"/>
    <lineage>
        <taxon>Eukaryota</taxon>
        <taxon>Sar</taxon>
        <taxon>Alveolata</taxon>
        <taxon>Ciliophora</taxon>
        <taxon>Postciliodesmatophora</taxon>
        <taxon>Heterotrichea</taxon>
        <taxon>Heterotrichida</taxon>
        <taxon>Blepharismidae</taxon>
        <taxon>Blepharisma</taxon>
    </lineage>
</organism>
<keyword evidence="2 3" id="KW-0040">ANK repeat</keyword>
<comment type="caution">
    <text evidence="6">The sequence shown here is derived from an EMBL/GenBank/DDBJ whole genome shotgun (WGS) entry which is preliminary data.</text>
</comment>
<evidence type="ECO:0000256" key="1">
    <source>
        <dbReference type="ARBA" id="ARBA00022737"/>
    </source>
</evidence>
<dbReference type="InterPro" id="IPR001810">
    <property type="entry name" value="F-box_dom"/>
</dbReference>
<evidence type="ECO:0000256" key="4">
    <source>
        <dbReference type="SAM" id="MobiDB-lite"/>
    </source>
</evidence>
<keyword evidence="7" id="KW-1185">Reference proteome</keyword>
<dbReference type="InterPro" id="IPR036770">
    <property type="entry name" value="Ankyrin_rpt-contain_sf"/>
</dbReference>
<evidence type="ECO:0000256" key="2">
    <source>
        <dbReference type="ARBA" id="ARBA00023043"/>
    </source>
</evidence>
<dbReference type="Pfam" id="PF12796">
    <property type="entry name" value="Ank_2"/>
    <property type="match status" value="1"/>
</dbReference>
<reference evidence="6" key="1">
    <citation type="submission" date="2021-09" db="EMBL/GenBank/DDBJ databases">
        <authorList>
            <consortium name="AG Swart"/>
            <person name="Singh M."/>
            <person name="Singh A."/>
            <person name="Seah K."/>
            <person name="Emmerich C."/>
        </authorList>
    </citation>
    <scope>NUCLEOTIDE SEQUENCE</scope>
    <source>
        <strain evidence="6">ATCC30299</strain>
    </source>
</reference>
<dbReference type="SUPFAM" id="SSF81383">
    <property type="entry name" value="F-box domain"/>
    <property type="match status" value="1"/>
</dbReference>
<dbReference type="InterPro" id="IPR002110">
    <property type="entry name" value="Ankyrin_rpt"/>
</dbReference>
<dbReference type="PROSITE" id="PS50088">
    <property type="entry name" value="ANK_REPEAT"/>
    <property type="match status" value="2"/>
</dbReference>
<evidence type="ECO:0000259" key="5">
    <source>
        <dbReference type="PROSITE" id="PS50181"/>
    </source>
</evidence>
<dbReference type="PROSITE" id="PS50181">
    <property type="entry name" value="FBOX"/>
    <property type="match status" value="1"/>
</dbReference>
<dbReference type="AlphaFoldDB" id="A0AAU9K3P3"/>
<proteinExistence type="predicted"/>
<keyword evidence="1" id="KW-0677">Repeat</keyword>
<feature type="repeat" description="ANK" evidence="3">
    <location>
        <begin position="538"/>
        <end position="570"/>
    </location>
</feature>
<evidence type="ECO:0000313" key="7">
    <source>
        <dbReference type="Proteomes" id="UP001162131"/>
    </source>
</evidence>
<dbReference type="Gene3D" id="1.25.40.20">
    <property type="entry name" value="Ankyrin repeat-containing domain"/>
    <property type="match status" value="1"/>
</dbReference>
<evidence type="ECO:0000256" key="3">
    <source>
        <dbReference type="PROSITE-ProRule" id="PRU00023"/>
    </source>
</evidence>
<accession>A0AAU9K3P3</accession>
<dbReference type="PROSITE" id="PS50297">
    <property type="entry name" value="ANK_REP_REGION"/>
    <property type="match status" value="2"/>
</dbReference>
<feature type="compositionally biased region" description="Acidic residues" evidence="4">
    <location>
        <begin position="357"/>
        <end position="370"/>
    </location>
</feature>
<dbReference type="Proteomes" id="UP001162131">
    <property type="component" value="Unassembled WGS sequence"/>
</dbReference>
<feature type="domain" description="F-box" evidence="5">
    <location>
        <begin position="1"/>
        <end position="48"/>
    </location>
</feature>
<feature type="compositionally biased region" description="Low complexity" evidence="4">
    <location>
        <begin position="345"/>
        <end position="356"/>
    </location>
</feature>
<dbReference type="PANTHER" id="PTHR24198:SF165">
    <property type="entry name" value="ANKYRIN REPEAT-CONTAINING PROTEIN-RELATED"/>
    <property type="match status" value="1"/>
</dbReference>
<feature type="region of interest" description="Disordered" evidence="4">
    <location>
        <begin position="344"/>
        <end position="375"/>
    </location>
</feature>
<gene>
    <name evidence="6" type="ORF">BSTOLATCC_MIC53664</name>
</gene>
<protein>
    <recommendedName>
        <fullName evidence="5">F-box domain-containing protein</fullName>
    </recommendedName>
</protein>
<dbReference type="Gene3D" id="3.80.10.10">
    <property type="entry name" value="Ribonuclease Inhibitor"/>
    <property type="match status" value="1"/>
</dbReference>
<dbReference type="InterPro" id="IPR032675">
    <property type="entry name" value="LRR_dom_sf"/>
</dbReference>
<dbReference type="SUPFAM" id="SSF48403">
    <property type="entry name" value="Ankyrin repeat"/>
    <property type="match status" value="1"/>
</dbReference>
<dbReference type="InterPro" id="IPR036047">
    <property type="entry name" value="F-box-like_dom_sf"/>
</dbReference>
<name>A0AAU9K3P3_9CILI</name>
<dbReference type="SMART" id="SM00248">
    <property type="entry name" value="ANK"/>
    <property type="match status" value="4"/>
</dbReference>
<evidence type="ECO:0000313" key="6">
    <source>
        <dbReference type="EMBL" id="CAG9331599.1"/>
    </source>
</evidence>
<dbReference type="PANTHER" id="PTHR24198">
    <property type="entry name" value="ANKYRIN REPEAT AND PROTEIN KINASE DOMAIN-CONTAINING PROTEIN"/>
    <property type="match status" value="1"/>
</dbReference>
<sequence>MEKIPKPILSIIFSMMPSFDQVAKIATVCRKWKAIVEVMDHSASFQRSDDPRCWSDKNSIFIMAILLEKFTSPYPKIQWKLLYLDLKSLIIKKKDLSSLLLAQPRLLKLDLTNTTINLSNLWDRLYKAKCEAEEKDPLRTIEFSLEELRITNNQREPGHYTLIKLFPNLKRLYAGNTQTNIFDFKKLIKNLPKLEILDISHCPDCQSQGDDYCQKVIKKYLKGSHLKTIFYSYSDIEEAGESNKLNFEEINGVKLINKSICEILGEINDENHLTKLKEWLDLGGDVNLCNEIDNDNEVFTSWRYPHIEFLKIADENMAIKVFKMLLLFGIDLSVSYFVEKSVDKNSQNNSSNSDSSSSDEDSDEASDATESETNPLLFSGMNNNIELFRFFVRNSFPLINEKNILKMPLTISQELFKLYLNHEIPGFFTKNLMIEGLNSYLAVNRNIGTVWAINEATNKEQDKGLIERLETVNNMLIDLSSGISNSNDANKLVFGNFHINRQDECGRTFLMLAAAFGNEEIVDMLYKNGADVNIKDEMGYTALHYAAERGYKKTVEKLLSYGVVASTPAESGTSAIALAKINFHNEIVSVLIKSEKKNFEALNGKLAWSKGKRRVFKDLPSK</sequence>
<dbReference type="EMBL" id="CAJZBQ010000053">
    <property type="protein sequence ID" value="CAG9331599.1"/>
    <property type="molecule type" value="Genomic_DNA"/>
</dbReference>